<protein>
    <submittedName>
        <fullName evidence="1">Uncharacterized protein</fullName>
    </submittedName>
</protein>
<accession>A0A6J4I044</accession>
<organism evidence="1">
    <name type="scientific">uncultured Chloroflexota bacterium</name>
    <dbReference type="NCBI Taxonomy" id="166587"/>
    <lineage>
        <taxon>Bacteria</taxon>
        <taxon>Bacillati</taxon>
        <taxon>Chloroflexota</taxon>
        <taxon>environmental samples</taxon>
    </lineage>
</organism>
<dbReference type="EMBL" id="CADCTC010000086">
    <property type="protein sequence ID" value="CAA9237843.1"/>
    <property type="molecule type" value="Genomic_DNA"/>
</dbReference>
<reference evidence="1" key="1">
    <citation type="submission" date="2020-02" db="EMBL/GenBank/DDBJ databases">
        <authorList>
            <person name="Meier V. D."/>
        </authorList>
    </citation>
    <scope>NUCLEOTIDE SEQUENCE</scope>
    <source>
        <strain evidence="1">AVDCRST_MAG77</strain>
    </source>
</reference>
<evidence type="ECO:0000313" key="1">
    <source>
        <dbReference type="EMBL" id="CAA9237843.1"/>
    </source>
</evidence>
<gene>
    <name evidence="1" type="ORF">AVDCRST_MAG77-1348</name>
</gene>
<name>A0A6J4I044_9CHLR</name>
<dbReference type="AlphaFoldDB" id="A0A6J4I044"/>
<proteinExistence type="predicted"/>
<sequence length="258" mass="27878">MELREHTEGGYRFLATSPRAPYSAGVVALPGHEIVHATLRRPVAVAEGFRLIERHLQSLGRLRAALCGVELRGAAPYTPEEWSAPSGFNERYRAVLREWGLFVDGYPAVARTNVVPVVQPPDEQVFHAFSYTVPLSRLQPAEAATAAAAPHRSTFVTSGAPEAQAMWASEVSVDERLLSCLDAIGGAVTALGHTWDDATAIDVYLREGISTVLAQAALERIGGAAGRGLHWYLTKTPLIGPYLEADARGVWQEVQVDA</sequence>